<evidence type="ECO:0000256" key="2">
    <source>
        <dbReference type="ARBA" id="ARBA00004997"/>
    </source>
</evidence>
<keyword evidence="10" id="KW-0067">ATP-binding</keyword>
<dbReference type="SUPFAM" id="SSF51621">
    <property type="entry name" value="Phosphoenolpyruvate/pyruvate domain"/>
    <property type="match status" value="1"/>
</dbReference>
<dbReference type="Pfam" id="PF00224">
    <property type="entry name" value="PK"/>
    <property type="match status" value="1"/>
</dbReference>
<dbReference type="Gene3D" id="3.40.1380.20">
    <property type="entry name" value="Pyruvate kinase, C-terminal domain"/>
    <property type="match status" value="1"/>
</dbReference>
<dbReference type="RefSeq" id="WP_344323742.1">
    <property type="nucleotide sequence ID" value="NZ_BAAAPY010000001.1"/>
</dbReference>
<dbReference type="Proteomes" id="UP001501480">
    <property type="component" value="Unassembled WGS sequence"/>
</dbReference>
<evidence type="ECO:0000256" key="13">
    <source>
        <dbReference type="ARBA" id="ARBA00023317"/>
    </source>
</evidence>
<dbReference type="InterPro" id="IPR015806">
    <property type="entry name" value="Pyrv_Knase_insert_dom_sf"/>
</dbReference>
<dbReference type="InterPro" id="IPR011037">
    <property type="entry name" value="Pyrv_Knase-like_insert_dom_sf"/>
</dbReference>
<dbReference type="NCBIfam" id="TIGR01064">
    <property type="entry name" value="pyruv_kin"/>
    <property type="match status" value="1"/>
</dbReference>
<evidence type="ECO:0000256" key="1">
    <source>
        <dbReference type="ARBA" id="ARBA00001958"/>
    </source>
</evidence>
<evidence type="ECO:0000256" key="14">
    <source>
        <dbReference type="NCBIfam" id="TIGR01064"/>
    </source>
</evidence>
<evidence type="ECO:0000256" key="11">
    <source>
        <dbReference type="ARBA" id="ARBA00022842"/>
    </source>
</evidence>
<dbReference type="Gene3D" id="2.40.33.10">
    <property type="entry name" value="PK beta-barrel domain-like"/>
    <property type="match status" value="1"/>
</dbReference>
<dbReference type="InterPro" id="IPR036918">
    <property type="entry name" value="Pyrv_Knase_C_sf"/>
</dbReference>
<keyword evidence="9 15" id="KW-0418">Kinase</keyword>
<comment type="caution">
    <text evidence="18">The sequence shown here is derived from an EMBL/GenBank/DDBJ whole genome shotgun (WGS) entry which is preliminary data.</text>
</comment>
<dbReference type="NCBIfam" id="NF004978">
    <property type="entry name" value="PRK06354.1"/>
    <property type="match status" value="1"/>
</dbReference>
<keyword evidence="12 15" id="KW-0324">Glycolysis</keyword>
<proteinExistence type="inferred from homology"/>
<evidence type="ECO:0000256" key="5">
    <source>
        <dbReference type="ARBA" id="ARBA00012142"/>
    </source>
</evidence>
<comment type="cofactor">
    <cofactor evidence="1">
        <name>K(+)</name>
        <dbReference type="ChEBI" id="CHEBI:29103"/>
    </cofactor>
</comment>
<dbReference type="SUPFAM" id="SSF50800">
    <property type="entry name" value="PK beta-barrel domain-like"/>
    <property type="match status" value="1"/>
</dbReference>
<evidence type="ECO:0000313" key="19">
    <source>
        <dbReference type="Proteomes" id="UP001501480"/>
    </source>
</evidence>
<keyword evidence="11 15" id="KW-0460">Magnesium</keyword>
<reference evidence="18 19" key="1">
    <citation type="journal article" date="2019" name="Int. J. Syst. Evol. Microbiol.">
        <title>The Global Catalogue of Microorganisms (GCM) 10K type strain sequencing project: providing services to taxonomists for standard genome sequencing and annotation.</title>
        <authorList>
            <consortium name="The Broad Institute Genomics Platform"/>
            <consortium name="The Broad Institute Genome Sequencing Center for Infectious Disease"/>
            <person name="Wu L."/>
            <person name="Ma J."/>
        </authorList>
    </citation>
    <scope>NUCLEOTIDE SEQUENCE [LARGE SCALE GENOMIC DNA]</scope>
    <source>
        <strain evidence="18 19">JCM 15749</strain>
    </source>
</reference>
<accession>A0ABN2VRS7</accession>
<evidence type="ECO:0000256" key="4">
    <source>
        <dbReference type="ARBA" id="ARBA00011881"/>
    </source>
</evidence>
<dbReference type="InterPro" id="IPR001697">
    <property type="entry name" value="Pyr_Knase"/>
</dbReference>
<sequence>MRRAKIVCTLGPAVDTADRILQLAEAGMDVARLNMSHGDHADHESNIAHVRAAAERTGKAIALLADLQGPKIRLGRFSGGPVELTLGDRYTITTDDVDGDGTRCSTTYKGLPGDVSPGDEILIDDGRVRLRALEVNGNDVVTTVEVPGAISNNKGLNLPGVAVSVPAMSDKDVTDLRFALEQGVDFVALSFVRNGRDADDVRRVMREVDIHRPVIAKIEKPQAVENLDEIMDAFDGVMVARGDLGVELPLEDVPIVQKLIVEKARRNAKPVIVATQMLESMIDAPRPTRAEASDVANAVLDGADAVMLSGETSVGKYPIQTVRTMARIIGSTEEHGLPRMAAYTWTPKTRTGIIGRGASQVAEAIGARYVVAFTTIGGSARRMARYRSDIPIIAFTPDPLTRNQLALTWGVETFLVPEVKHTDEMVMQVDKALLEVARCDEGDEVVIVAGAPPGIPGSTNALRIHRMGDAINRVVPAYNLPE</sequence>
<dbReference type="PRINTS" id="PR01050">
    <property type="entry name" value="PYRUVTKNASE"/>
</dbReference>
<keyword evidence="8" id="KW-0547">Nucleotide-binding</keyword>
<dbReference type="Gene3D" id="3.20.20.60">
    <property type="entry name" value="Phosphoenolpyruvate-binding domains"/>
    <property type="match status" value="1"/>
</dbReference>
<dbReference type="InterPro" id="IPR015813">
    <property type="entry name" value="Pyrv/PenolPyrv_kinase-like_dom"/>
</dbReference>
<dbReference type="EMBL" id="BAAAPY010000001">
    <property type="protein sequence ID" value="GAA2070403.1"/>
    <property type="molecule type" value="Genomic_DNA"/>
</dbReference>
<keyword evidence="6 15" id="KW-0808">Transferase</keyword>
<keyword evidence="19" id="KW-1185">Reference proteome</keyword>
<evidence type="ECO:0000313" key="18">
    <source>
        <dbReference type="EMBL" id="GAA2070403.1"/>
    </source>
</evidence>
<evidence type="ECO:0000256" key="7">
    <source>
        <dbReference type="ARBA" id="ARBA00022723"/>
    </source>
</evidence>
<evidence type="ECO:0000259" key="17">
    <source>
        <dbReference type="Pfam" id="PF02887"/>
    </source>
</evidence>
<dbReference type="EC" id="2.7.1.40" evidence="5 14"/>
<keyword evidence="13 18" id="KW-0670">Pyruvate</keyword>
<evidence type="ECO:0000256" key="3">
    <source>
        <dbReference type="ARBA" id="ARBA00008663"/>
    </source>
</evidence>
<dbReference type="InterPro" id="IPR015795">
    <property type="entry name" value="Pyrv_Knase_C"/>
</dbReference>
<gene>
    <name evidence="18" type="primary">pyk</name>
    <name evidence="18" type="ORF">GCM10009821_04340</name>
</gene>
<dbReference type="NCBIfam" id="NF004886">
    <property type="entry name" value="PRK06247.1"/>
    <property type="match status" value="1"/>
</dbReference>
<dbReference type="InterPro" id="IPR040442">
    <property type="entry name" value="Pyrv_kinase-like_dom_sf"/>
</dbReference>
<feature type="domain" description="Pyruvate kinase barrel" evidence="16">
    <location>
        <begin position="1"/>
        <end position="322"/>
    </location>
</feature>
<feature type="domain" description="Pyruvate kinase C-terminal" evidence="17">
    <location>
        <begin position="355"/>
        <end position="465"/>
    </location>
</feature>
<comment type="subunit">
    <text evidence="4">Homotetramer.</text>
</comment>
<dbReference type="Pfam" id="PF02887">
    <property type="entry name" value="PK_C"/>
    <property type="match status" value="1"/>
</dbReference>
<dbReference type="SUPFAM" id="SSF52935">
    <property type="entry name" value="PK C-terminal domain-like"/>
    <property type="match status" value="1"/>
</dbReference>
<dbReference type="NCBIfam" id="NF004491">
    <property type="entry name" value="PRK05826.1"/>
    <property type="match status" value="1"/>
</dbReference>
<dbReference type="InterPro" id="IPR015793">
    <property type="entry name" value="Pyrv_Knase_brl"/>
</dbReference>
<comment type="catalytic activity">
    <reaction evidence="15">
        <text>pyruvate + ATP = phosphoenolpyruvate + ADP + H(+)</text>
        <dbReference type="Rhea" id="RHEA:18157"/>
        <dbReference type="ChEBI" id="CHEBI:15361"/>
        <dbReference type="ChEBI" id="CHEBI:15378"/>
        <dbReference type="ChEBI" id="CHEBI:30616"/>
        <dbReference type="ChEBI" id="CHEBI:58702"/>
        <dbReference type="ChEBI" id="CHEBI:456216"/>
        <dbReference type="EC" id="2.7.1.40"/>
    </reaction>
</comment>
<comment type="pathway">
    <text evidence="2 15">Carbohydrate degradation; glycolysis; pyruvate from D-glyceraldehyde 3-phosphate: step 5/5.</text>
</comment>
<evidence type="ECO:0000256" key="10">
    <source>
        <dbReference type="ARBA" id="ARBA00022840"/>
    </source>
</evidence>
<keyword evidence="7" id="KW-0479">Metal-binding</keyword>
<name>A0ABN2VRS7_9ACTN</name>
<evidence type="ECO:0000259" key="16">
    <source>
        <dbReference type="Pfam" id="PF00224"/>
    </source>
</evidence>
<protein>
    <recommendedName>
        <fullName evidence="5 14">Pyruvate kinase</fullName>
        <ecNumber evidence="5 14">2.7.1.40</ecNumber>
    </recommendedName>
</protein>
<evidence type="ECO:0000256" key="6">
    <source>
        <dbReference type="ARBA" id="ARBA00022679"/>
    </source>
</evidence>
<evidence type="ECO:0000256" key="15">
    <source>
        <dbReference type="RuleBase" id="RU000504"/>
    </source>
</evidence>
<evidence type="ECO:0000256" key="8">
    <source>
        <dbReference type="ARBA" id="ARBA00022741"/>
    </source>
</evidence>
<dbReference type="GO" id="GO:0016301">
    <property type="term" value="F:kinase activity"/>
    <property type="evidence" value="ECO:0007669"/>
    <property type="project" value="UniProtKB-KW"/>
</dbReference>
<comment type="similarity">
    <text evidence="3 15">Belongs to the pyruvate kinase family.</text>
</comment>
<evidence type="ECO:0000256" key="9">
    <source>
        <dbReference type="ARBA" id="ARBA00022777"/>
    </source>
</evidence>
<organism evidence="18 19">
    <name type="scientific">Aeromicrobium halocynthiae</name>
    <dbReference type="NCBI Taxonomy" id="560557"/>
    <lineage>
        <taxon>Bacteria</taxon>
        <taxon>Bacillati</taxon>
        <taxon>Actinomycetota</taxon>
        <taxon>Actinomycetes</taxon>
        <taxon>Propionibacteriales</taxon>
        <taxon>Nocardioidaceae</taxon>
        <taxon>Aeromicrobium</taxon>
    </lineage>
</organism>
<evidence type="ECO:0000256" key="12">
    <source>
        <dbReference type="ARBA" id="ARBA00023152"/>
    </source>
</evidence>
<dbReference type="PANTHER" id="PTHR11817">
    <property type="entry name" value="PYRUVATE KINASE"/>
    <property type="match status" value="1"/>
</dbReference>